<dbReference type="Gene3D" id="3.40.1350.10">
    <property type="match status" value="1"/>
</dbReference>
<sequence>MPISALQHHIVFVSGQAVPTLLAASLPGKEPSYIHAVVTPTMRSAAQQLRRALQARGRQCAFSEYSLEDNYGQDAMYAVLDSIRADCGGESLGVNLTGGTKLMALAASEWAYACGTPAFYIDTAAEQVIQIDRTWRYAPLPDVLSVRDLLTANGFDVENANADPVPAPRREALMRLLELACTPAGGMALGHLNRLAENATNANCCARDNRAPDGTWEKLLALCKGEGMALTGNGCVAFPNETARRWCNGVWFEEYVRMTLFKLKMERIINDFASSVRVRREGVLNELDALFTARNRLFTIECKTSVMSDSGAAQQNRVSADLYKVDSLHERLGGIFTRAMLCSVRPLDSRDMERARTMGVRVLCGKDVLNLKNKLISWSKEA</sequence>
<dbReference type="OrthoDB" id="8477283at2"/>
<dbReference type="SUPFAM" id="SSF52980">
    <property type="entry name" value="Restriction endonuclease-like"/>
    <property type="match status" value="1"/>
</dbReference>
<gene>
    <name evidence="3" type="ORF">SAMN05192586_103200</name>
</gene>
<protein>
    <recommendedName>
        <fullName evidence="5">DUF1887 family protein</fullName>
    </recommendedName>
</protein>
<dbReference type="InterPro" id="IPR056339">
    <property type="entry name" value="CARF_Card1"/>
</dbReference>
<dbReference type="Proteomes" id="UP000199355">
    <property type="component" value="Unassembled WGS sequence"/>
</dbReference>
<name>A0A1G7K006_9BACT</name>
<organism evidence="3 4">
    <name type="scientific">Desulfovibrio legallii</name>
    <dbReference type="NCBI Taxonomy" id="571438"/>
    <lineage>
        <taxon>Bacteria</taxon>
        <taxon>Pseudomonadati</taxon>
        <taxon>Thermodesulfobacteriota</taxon>
        <taxon>Desulfovibrionia</taxon>
        <taxon>Desulfovibrionales</taxon>
        <taxon>Desulfovibrionaceae</taxon>
        <taxon>Desulfovibrio</taxon>
    </lineage>
</organism>
<dbReference type="InterPro" id="IPR011856">
    <property type="entry name" value="tRNA_endonuc-like_dom_sf"/>
</dbReference>
<accession>A0A1G7K006</accession>
<dbReference type="EMBL" id="FNBX01000003">
    <property type="protein sequence ID" value="SDF30442.1"/>
    <property type="molecule type" value="Genomic_DNA"/>
</dbReference>
<dbReference type="Pfam" id="PF23400">
    <property type="entry name" value="CARF_Card1"/>
    <property type="match status" value="1"/>
</dbReference>
<evidence type="ECO:0000259" key="1">
    <source>
        <dbReference type="Pfam" id="PF09002"/>
    </source>
</evidence>
<dbReference type="Pfam" id="PF09002">
    <property type="entry name" value="Card1_endonuc"/>
    <property type="match status" value="1"/>
</dbReference>
<evidence type="ECO:0000259" key="2">
    <source>
        <dbReference type="Pfam" id="PF23400"/>
    </source>
</evidence>
<feature type="domain" description="Card1 CARF" evidence="2">
    <location>
        <begin position="9"/>
        <end position="146"/>
    </location>
</feature>
<evidence type="ECO:0000313" key="4">
    <source>
        <dbReference type="Proteomes" id="UP000199355"/>
    </source>
</evidence>
<dbReference type="InterPro" id="IPR015093">
    <property type="entry name" value="Card1_endonucl_dom"/>
</dbReference>
<dbReference type="GO" id="GO:0003676">
    <property type="term" value="F:nucleic acid binding"/>
    <property type="evidence" value="ECO:0007669"/>
    <property type="project" value="InterPro"/>
</dbReference>
<proteinExistence type="predicted"/>
<evidence type="ECO:0000313" key="3">
    <source>
        <dbReference type="EMBL" id="SDF30442.1"/>
    </source>
</evidence>
<keyword evidence="4" id="KW-1185">Reference proteome</keyword>
<dbReference type="AlphaFoldDB" id="A0A1G7K006"/>
<reference evidence="4" key="1">
    <citation type="submission" date="2016-10" db="EMBL/GenBank/DDBJ databases">
        <authorList>
            <person name="Varghese N."/>
            <person name="Submissions S."/>
        </authorList>
    </citation>
    <scope>NUCLEOTIDE SEQUENCE [LARGE SCALE GENOMIC DNA]</scope>
    <source>
        <strain evidence="4">KHC7</strain>
    </source>
</reference>
<feature type="domain" description="Card1 endonuclease" evidence="1">
    <location>
        <begin position="241"/>
        <end position="380"/>
    </location>
</feature>
<dbReference type="STRING" id="571438.SAMN05192586_103200"/>
<dbReference type="CDD" id="cd22364">
    <property type="entry name" value="VC1899-like"/>
    <property type="match status" value="1"/>
</dbReference>
<dbReference type="Gene3D" id="3.40.50.10770">
    <property type="entry name" value="Hypothetical protein VC1899 like domain (Restriction endonuclease-like)"/>
    <property type="match status" value="1"/>
</dbReference>
<dbReference type="InterPro" id="IPR011335">
    <property type="entry name" value="Restrct_endonuc-II-like"/>
</dbReference>
<dbReference type="RefSeq" id="WP_092152947.1">
    <property type="nucleotide sequence ID" value="NZ_FNBX01000003.1"/>
</dbReference>
<evidence type="ECO:0008006" key="5">
    <source>
        <dbReference type="Google" id="ProtNLM"/>
    </source>
</evidence>
<dbReference type="Gene3D" id="1.10.10.680">
    <property type="entry name" value="Hypothetical protein VC1899 (Restriction endonuclease-like)"/>
    <property type="match status" value="1"/>
</dbReference>